<keyword evidence="4" id="KW-1185">Reference proteome</keyword>
<proteinExistence type="predicted"/>
<gene>
    <name evidence="3" type="ORF">HNQ70_002093</name>
</gene>
<dbReference type="SUPFAM" id="SSF117070">
    <property type="entry name" value="LEA14-like"/>
    <property type="match status" value="1"/>
</dbReference>
<dbReference type="Pfam" id="PF03168">
    <property type="entry name" value="LEA_2"/>
    <property type="match status" value="1"/>
</dbReference>
<organism evidence="3 4">
    <name type="scientific">Quisquiliibacterium transsilvanicum</name>
    <dbReference type="NCBI Taxonomy" id="1549638"/>
    <lineage>
        <taxon>Bacteria</taxon>
        <taxon>Pseudomonadati</taxon>
        <taxon>Pseudomonadota</taxon>
        <taxon>Betaproteobacteria</taxon>
        <taxon>Burkholderiales</taxon>
        <taxon>Burkholderiaceae</taxon>
        <taxon>Quisquiliibacterium</taxon>
    </lineage>
</organism>
<feature type="domain" description="Water stress and hypersensitive response" evidence="2">
    <location>
        <begin position="35"/>
        <end position="154"/>
    </location>
</feature>
<dbReference type="RefSeq" id="WP_183967131.1">
    <property type="nucleotide sequence ID" value="NZ_BAABEW010000002.1"/>
</dbReference>
<dbReference type="EMBL" id="JACHGB010000004">
    <property type="protein sequence ID" value="MBB5272079.1"/>
    <property type="molecule type" value="Genomic_DNA"/>
</dbReference>
<comment type="caution">
    <text evidence="3">The sequence shown here is derived from an EMBL/GenBank/DDBJ whole genome shotgun (WGS) entry which is preliminary data.</text>
</comment>
<dbReference type="AlphaFoldDB" id="A0A7W8HHD7"/>
<evidence type="ECO:0000313" key="4">
    <source>
        <dbReference type="Proteomes" id="UP000532440"/>
    </source>
</evidence>
<name>A0A7W8HHD7_9BURK</name>
<evidence type="ECO:0000259" key="2">
    <source>
        <dbReference type="SMART" id="SM00769"/>
    </source>
</evidence>
<dbReference type="Proteomes" id="UP000532440">
    <property type="component" value="Unassembled WGS sequence"/>
</dbReference>
<feature type="signal peptide" evidence="1">
    <location>
        <begin position="1"/>
        <end position="16"/>
    </location>
</feature>
<dbReference type="InterPro" id="IPR004864">
    <property type="entry name" value="LEA_2"/>
</dbReference>
<dbReference type="InterPro" id="IPR013990">
    <property type="entry name" value="WHy-dom"/>
</dbReference>
<evidence type="ECO:0000256" key="1">
    <source>
        <dbReference type="SAM" id="SignalP"/>
    </source>
</evidence>
<dbReference type="PROSITE" id="PS51257">
    <property type="entry name" value="PROKAR_LIPOPROTEIN"/>
    <property type="match status" value="1"/>
</dbReference>
<protein>
    <recommendedName>
        <fullName evidence="2">Water stress and hypersensitive response domain-containing protein</fullName>
    </recommendedName>
</protein>
<dbReference type="GO" id="GO:0009269">
    <property type="term" value="P:response to desiccation"/>
    <property type="evidence" value="ECO:0007669"/>
    <property type="project" value="InterPro"/>
</dbReference>
<feature type="chain" id="PRO_5031150384" description="Water stress and hypersensitive response domain-containing protein" evidence="1">
    <location>
        <begin position="17"/>
        <end position="164"/>
    </location>
</feature>
<reference evidence="3 4" key="1">
    <citation type="submission" date="2020-08" db="EMBL/GenBank/DDBJ databases">
        <title>Genomic Encyclopedia of Type Strains, Phase IV (KMG-IV): sequencing the most valuable type-strain genomes for metagenomic binning, comparative biology and taxonomic classification.</title>
        <authorList>
            <person name="Goeker M."/>
        </authorList>
    </citation>
    <scope>NUCLEOTIDE SEQUENCE [LARGE SCALE GENOMIC DNA]</scope>
    <source>
        <strain evidence="3 4">DSM 29781</strain>
    </source>
</reference>
<keyword evidence="1" id="KW-0732">Signal</keyword>
<dbReference type="Gene3D" id="2.60.40.1820">
    <property type="match status" value="1"/>
</dbReference>
<evidence type="ECO:0000313" key="3">
    <source>
        <dbReference type="EMBL" id="MBB5272079.1"/>
    </source>
</evidence>
<accession>A0A7W8HHD7</accession>
<dbReference type="SMART" id="SM00769">
    <property type="entry name" value="WHy"/>
    <property type="match status" value="1"/>
</dbReference>
<sequence length="164" mass="17151">MPLPRRRLLAAGAALAAVSLATGCAGFGFGEPVSVVVVGLDPIPGESMEARFALRLRVQNPNEQALEFDGIHVELDVRGSRLASGVSAQRGTVARFGETVVTVPMSVSVIGIIRQAVDFATGPRVRADYAMRGRLAGPGLGFGGARFESKGELRIPEGLLEPAK</sequence>